<dbReference type="InterPro" id="IPR036736">
    <property type="entry name" value="ACP-like_sf"/>
</dbReference>
<dbReference type="RefSeq" id="WP_377872244.1">
    <property type="nucleotide sequence ID" value="NZ_JBHMAY010000037.1"/>
</dbReference>
<evidence type="ECO:0000256" key="1">
    <source>
        <dbReference type="ARBA" id="ARBA00001957"/>
    </source>
</evidence>
<dbReference type="Pfam" id="PF00975">
    <property type="entry name" value="Thioesterase"/>
    <property type="match status" value="1"/>
</dbReference>
<sequence>MTDQHAPDTRAAEAKQRLLARLLRERGITLPDPDRILPAGRTDDLPLSFAQQRMWFLDQVEPGQSTYHIAMSARIDGPLRADSLRAGLRSVLARHDALRSAFHSSEGRVHQSVRPAVATPMSAVDLSGLLPAEAERVLPGLAARAAQAPFDLTRPPLLRLTLFRVSARDHVMVLATHHIVSDGWSLGVLVRELGEVYLARAEGRPPALAPLPVQYQDYAAWQRDRLAGDWLEGEVAWWRGELAGAPDLADLPADFPRPPVQSFRGATVAFTWPAELVERLHALARGQDATLFMVLLAGFAAVLARYTRQDDVVVGTPVAGRTRSELAGLIGLFVNTLALRTQCDDSADFRSLLALVRRTCLDAFSHQDLPFERLVEALRPDRSLSYSPLVQVFFDVQNTPGGEVEWPGLRLRPFAGGEALLGATAKFDLSMSLRETPDGLEGTLEYNTDLFAAGTVQRMVEHCRNLLSEAVSRPAEPMRSLSMLGPRERTRALAAARPDRPVRPGQSLPELVEQHAEIRPDAVAVTGDGRTLTYAALNTAANRLARALRERGAGPETRVGVLLRRSPDLIVAVLAVLKAGAAYVPVDPDHPRERQAMLLSDAGAALLIAEDALADFPLVRPRAPEHSADNLPGRAQPGNLAYVVYTSGSTGRPKGVQVTHRNLAAAIEAWRAAYGLRSDDRHLQMASAAFDVFTGDVARALGSGATLVLCQRDLLLEPASLAELADAHGITCAEFVPVVLRHVVAALRGRRLAALRLLISGADAWPAPEYARACEVVGPGGRVVNSYGVTEATIDNTWFESGSALDGALTPVGGPLGHSRTHVLDRTGNPVPPGVPGELFLGGDAVARGYLDRPGLTAARFVPDPFGEPGARVYRTGDLVRRNARGDLEFLGRADHQVKIRGHRVEPGEVEAVLDAHPAVAASVVVARAESGTDARLVGYAVAAPGAERSGLEETLRAHTAQSLPPYLVPSAIVLLDRMPLSANGKVDRKALPAPSAPAPATVRTAPSTPAEQAIAAAWAEVLSLDAVGAEENFFALGGDSIVSLQVVARVRAVGWAVTPKQVFEHQTVQALAAAAREIAATEVQQAEQGAVTGPVPLTPIQLAMLTEQCPPVPDHYNQAVLLRARRPTSPSAVEAALRELLRHHDALRLRVERTGSGWRQEQAGLSGIPERILTVENLRAVPEADRPARIAATAERAQTGLDLAAGPLIAAVYFDLGPDDCRLLLVVHHVAVDGVSWRILLEDLESMMARGPSALPPKTTSFRDWAHHLHRYAQSSEIRGEADYWAGLAGVAAIPLDLPSAEPPTVSTVDVVRTRFGSDETAALLRQVPQAYRTRVNDVLLAALGQTLGEWLGASRVVVELESHGRDAAPDDLDLSRTVGWFTSFHPVLLELGPDGDPGALLKRVKEAQRAVPRGGIGYGLLRYLDRTPELRAAHRPQVAFNYLGQFDSSFHPGSWWEPAPEPAGRMHDPDEPRENLLDVTAAVSGGQLEVAWGYSTTVHFPETIEALAAAFADRLRALIAHCCAPGAGGWTPSDFPLSPLDQEALDRVLAGVEGVADVCPLTPMQEGMVFHSEQGGGLYVEQFTCRLDGPLDPAALRAAWEAVVQRHPVLRTSVHWAGLPAPVQVVHDALRPEWTELDWRDTPAAEHQHRLDQFLADDRTRGFALDRPPLLRFALMRLAADDHRFVFSHHHLLLDGWSFPRVTGEAFQRYEAAVRGVPAELSPARPFRDYLAWLGEQDQARAESYWRELMAGYRPPVETSHENSGEPGCQEAELPAASTRKLAELAKRCHVTLNTVVQAAWAVLTACRLGSDDVAFGMTVSGRPPELPGADDIVGLLINTVPVRAVLRTGQPVGEWLSDVQRQLTESRQHEHTPLARIHALSEAPRDRALFDSAVVFENYPASRTGSGDETGLRVREVRTDAQTNYPLTLAAAPGEELRLQLWHERGRFDGDAARTLLDRLVRVLDGMAAAPDAPVENLMTLPADQRRMILEQWGRTPGGPPADQCVHELFAGQAARTPDAPALRHQSGTVTYRELDERANRLAHWLRAAGVGPEDRVALLQQRGVELIVSTLAVLKAGGAYVPLDARSPDDRLAAMVRRCAVKAVLTDRASAARNVAGSAAVRVVDTAADRTDFPAAALDLPAYPAGLAYVMHTSGSTGAPKGVAVTHADVVALAADSSWADGHRRVLFHSPHAFDAVTYEVWAPLLSGGEVVVAPAGDLTIDDLGELVAAHQVTAAFLTSGLFRVLADAAPSALAGLRELWTGGDAVPADAVRRVLAACPGLAVTDVYGPTETTTFATRFRMTDSETVPSSVPIGRPLDGMAVRVFDARLRLVPPGSVGELFVAGSGVARGYLGQPGLTADRFLPDPFGGSGSRMYRTGDLVRWTADGVLDFVGRTDDQVKIRGFRVEVGEIEAVLRAHPAVREAIVVAHRDEQAGWRLVAYVVGDGSADDLGAHCRSALPDYLVPSAVVTLGELPLTRNGKIDRDALPAPAGPALAADYVPPQTPVQAVIAAVWQDVLGVPRIGAHDNFFDAGGHSMVALRLVGELRRVLGRAVSLADLYGNPTPAELAEALEQPREGWPRSIITLRAGTAGPPLFCIHPKNGTVFCFTSLARVLPGESPVYGVQAHSLELARAPHESIEEMAAAYVADIRKVQPEGAYHLCGYSLGGLVAYEMARQLRAAGHEVTRLVLLDSSPDLGPDFPSLAEFEAMDDVQFLASEFAEHLPVTEAGLRALPDDERLPHVVALAGEAGLLAEHMDLRTMRQYVDIARAHTRAALAYRPRPHAGAALLLRCVDPDEPPDSDPAWGWGELARGGLEVRLVPGSHLTMLDPPHVAVLAEHLRTPPAGGRHPSENGQAMRT</sequence>
<protein>
    <submittedName>
        <fullName evidence="7">Amino acid adenylation domain-containing protein</fullName>
    </submittedName>
</protein>
<evidence type="ECO:0000256" key="2">
    <source>
        <dbReference type="ARBA" id="ARBA00022450"/>
    </source>
</evidence>
<dbReference type="InterPro" id="IPR001031">
    <property type="entry name" value="Thioesterase"/>
</dbReference>
<evidence type="ECO:0000259" key="6">
    <source>
        <dbReference type="PROSITE" id="PS50075"/>
    </source>
</evidence>
<keyword evidence="2" id="KW-0596">Phosphopantetheine</keyword>
<dbReference type="NCBIfam" id="TIGR01720">
    <property type="entry name" value="NRPS-para261"/>
    <property type="match status" value="1"/>
</dbReference>
<keyword evidence="5" id="KW-0045">Antibiotic biosynthesis</keyword>
<feature type="domain" description="Carrier" evidence="6">
    <location>
        <begin position="1006"/>
        <end position="1080"/>
    </location>
</feature>
<dbReference type="NCBIfam" id="TIGR01733">
    <property type="entry name" value="AA-adenyl-dom"/>
    <property type="match status" value="2"/>
</dbReference>
<dbReference type="InterPro" id="IPR001242">
    <property type="entry name" value="Condensation_dom"/>
</dbReference>
<dbReference type="InterPro" id="IPR045851">
    <property type="entry name" value="AMP-bd_C_sf"/>
</dbReference>
<dbReference type="SUPFAM" id="SSF53474">
    <property type="entry name" value="alpha/beta-Hydrolases"/>
    <property type="match status" value="1"/>
</dbReference>
<dbReference type="PANTHER" id="PTHR45527:SF1">
    <property type="entry name" value="FATTY ACID SYNTHASE"/>
    <property type="match status" value="1"/>
</dbReference>
<dbReference type="InterPro" id="IPR010071">
    <property type="entry name" value="AA_adenyl_dom"/>
</dbReference>
<keyword evidence="8" id="KW-1185">Reference proteome</keyword>
<dbReference type="Pfam" id="PF00501">
    <property type="entry name" value="AMP-binding"/>
    <property type="match status" value="2"/>
</dbReference>
<keyword evidence="3" id="KW-0597">Phosphoprotein</keyword>
<reference evidence="8" key="1">
    <citation type="journal article" date="2019" name="Int. J. Syst. Evol. Microbiol.">
        <title>The Global Catalogue of Microorganisms (GCM) 10K type strain sequencing project: providing services to taxonomists for standard genome sequencing and annotation.</title>
        <authorList>
            <consortium name="The Broad Institute Genomics Platform"/>
            <consortium name="The Broad Institute Genome Sequencing Center for Infectious Disease"/>
            <person name="Wu L."/>
            <person name="Ma J."/>
        </authorList>
    </citation>
    <scope>NUCLEOTIDE SEQUENCE [LARGE SCALE GENOMIC DNA]</scope>
    <source>
        <strain evidence="8">CGMCC 4.7682</strain>
    </source>
</reference>
<dbReference type="CDD" id="cd19543">
    <property type="entry name" value="DCL_NRPS"/>
    <property type="match status" value="1"/>
</dbReference>
<dbReference type="PROSITE" id="PS00455">
    <property type="entry name" value="AMP_BINDING"/>
    <property type="match status" value="2"/>
</dbReference>
<dbReference type="Pfam" id="PF00550">
    <property type="entry name" value="PP-binding"/>
    <property type="match status" value="2"/>
</dbReference>
<dbReference type="SUPFAM" id="SSF52777">
    <property type="entry name" value="CoA-dependent acyltransferases"/>
    <property type="match status" value="6"/>
</dbReference>
<dbReference type="SMART" id="SM00823">
    <property type="entry name" value="PKS_PP"/>
    <property type="match status" value="2"/>
</dbReference>
<evidence type="ECO:0000256" key="5">
    <source>
        <dbReference type="ARBA" id="ARBA00023194"/>
    </source>
</evidence>
<dbReference type="Gene3D" id="3.30.559.10">
    <property type="entry name" value="Chloramphenicol acetyltransferase-like domain"/>
    <property type="match status" value="3"/>
</dbReference>
<dbReference type="InterPro" id="IPR000873">
    <property type="entry name" value="AMP-dep_synth/lig_dom"/>
</dbReference>
<keyword evidence="4" id="KW-0677">Repeat</keyword>
<gene>
    <name evidence="7" type="ORF">ACFORO_29370</name>
</gene>
<evidence type="ECO:0000256" key="3">
    <source>
        <dbReference type="ARBA" id="ARBA00022553"/>
    </source>
</evidence>
<dbReference type="InterPro" id="IPR006162">
    <property type="entry name" value="Ppantetheine_attach_site"/>
</dbReference>
<dbReference type="Gene3D" id="3.30.559.30">
    <property type="entry name" value="Nonribosomal peptide synthetase, condensation domain"/>
    <property type="match status" value="3"/>
</dbReference>
<dbReference type="Gene3D" id="2.30.38.10">
    <property type="entry name" value="Luciferase, Domain 3"/>
    <property type="match status" value="1"/>
</dbReference>
<comment type="caution">
    <text evidence="7">The sequence shown here is derived from an EMBL/GenBank/DDBJ whole genome shotgun (WGS) entry which is preliminary data.</text>
</comment>
<dbReference type="SUPFAM" id="SSF47336">
    <property type="entry name" value="ACP-like"/>
    <property type="match status" value="2"/>
</dbReference>
<comment type="cofactor">
    <cofactor evidence="1">
        <name>pantetheine 4'-phosphate</name>
        <dbReference type="ChEBI" id="CHEBI:47942"/>
    </cofactor>
</comment>
<dbReference type="InterPro" id="IPR020806">
    <property type="entry name" value="PKS_PP-bd"/>
</dbReference>
<dbReference type="EMBL" id="JBHRWI010000039">
    <property type="protein sequence ID" value="MFC3514311.1"/>
    <property type="molecule type" value="Genomic_DNA"/>
</dbReference>
<organism evidence="7 8">
    <name type="scientific">Amycolatopsis halotolerans</name>
    <dbReference type="NCBI Taxonomy" id="330083"/>
    <lineage>
        <taxon>Bacteria</taxon>
        <taxon>Bacillati</taxon>
        <taxon>Actinomycetota</taxon>
        <taxon>Actinomycetes</taxon>
        <taxon>Pseudonocardiales</taxon>
        <taxon>Pseudonocardiaceae</taxon>
        <taxon>Amycolatopsis</taxon>
    </lineage>
</organism>
<evidence type="ECO:0000313" key="8">
    <source>
        <dbReference type="Proteomes" id="UP001595764"/>
    </source>
</evidence>
<dbReference type="InterPro" id="IPR025110">
    <property type="entry name" value="AMP-bd_C"/>
</dbReference>
<dbReference type="InterPro" id="IPR029058">
    <property type="entry name" value="AB_hydrolase_fold"/>
</dbReference>
<dbReference type="Pfam" id="PF00668">
    <property type="entry name" value="Condensation"/>
    <property type="match status" value="3"/>
</dbReference>
<feature type="domain" description="Carrier" evidence="6">
    <location>
        <begin position="2506"/>
        <end position="2581"/>
    </location>
</feature>
<dbReference type="Proteomes" id="UP001595764">
    <property type="component" value="Unassembled WGS sequence"/>
</dbReference>
<dbReference type="InterPro" id="IPR009081">
    <property type="entry name" value="PP-bd_ACP"/>
</dbReference>
<dbReference type="InterPro" id="IPR010060">
    <property type="entry name" value="NRPS_synth"/>
</dbReference>
<dbReference type="PROSITE" id="PS00012">
    <property type="entry name" value="PHOSPHOPANTETHEINE"/>
    <property type="match status" value="2"/>
</dbReference>
<dbReference type="InterPro" id="IPR042099">
    <property type="entry name" value="ANL_N_sf"/>
</dbReference>
<dbReference type="InterPro" id="IPR023213">
    <property type="entry name" value="CAT-like_dom_sf"/>
</dbReference>
<dbReference type="Gene3D" id="3.40.50.980">
    <property type="match status" value="2"/>
</dbReference>
<evidence type="ECO:0000256" key="4">
    <source>
        <dbReference type="ARBA" id="ARBA00022737"/>
    </source>
</evidence>
<dbReference type="Pfam" id="PF13193">
    <property type="entry name" value="AMP-binding_C"/>
    <property type="match status" value="2"/>
</dbReference>
<dbReference type="InterPro" id="IPR020802">
    <property type="entry name" value="TesA-like"/>
</dbReference>
<dbReference type="Gene3D" id="3.40.50.1820">
    <property type="entry name" value="alpha/beta hydrolase"/>
    <property type="match status" value="1"/>
</dbReference>
<dbReference type="Gene3D" id="1.10.1200.10">
    <property type="entry name" value="ACP-like"/>
    <property type="match status" value="2"/>
</dbReference>
<dbReference type="PANTHER" id="PTHR45527">
    <property type="entry name" value="NONRIBOSOMAL PEPTIDE SYNTHETASE"/>
    <property type="match status" value="1"/>
</dbReference>
<dbReference type="CDD" id="cd12117">
    <property type="entry name" value="A_NRPS_Srf_like"/>
    <property type="match status" value="1"/>
</dbReference>
<dbReference type="PROSITE" id="PS50075">
    <property type="entry name" value="CARRIER"/>
    <property type="match status" value="2"/>
</dbReference>
<dbReference type="SUPFAM" id="SSF56801">
    <property type="entry name" value="Acetyl-CoA synthetase-like"/>
    <property type="match status" value="2"/>
</dbReference>
<proteinExistence type="predicted"/>
<dbReference type="InterPro" id="IPR020845">
    <property type="entry name" value="AMP-binding_CS"/>
</dbReference>
<name>A0ABV7QQL8_9PSEU</name>
<dbReference type="CDD" id="cd19531">
    <property type="entry name" value="LCL_NRPS-like"/>
    <property type="match status" value="1"/>
</dbReference>
<dbReference type="CDD" id="cd05930">
    <property type="entry name" value="A_NRPS"/>
    <property type="match status" value="1"/>
</dbReference>
<evidence type="ECO:0000313" key="7">
    <source>
        <dbReference type="EMBL" id="MFC3514311.1"/>
    </source>
</evidence>
<accession>A0ABV7QQL8</accession>
<dbReference type="SMART" id="SM00824">
    <property type="entry name" value="PKS_TE"/>
    <property type="match status" value="1"/>
</dbReference>
<dbReference type="Gene3D" id="3.40.50.12780">
    <property type="entry name" value="N-terminal domain of ligase-like"/>
    <property type="match status" value="1"/>
</dbReference>
<dbReference type="CDD" id="cd19534">
    <property type="entry name" value="E_NRPS"/>
    <property type="match status" value="1"/>
</dbReference>
<dbReference type="Gene3D" id="3.30.300.30">
    <property type="match status" value="2"/>
</dbReference>